<gene>
    <name evidence="4" type="ORF">DUI87_05309</name>
</gene>
<dbReference type="Gene3D" id="2.60.40.10">
    <property type="entry name" value="Immunoglobulins"/>
    <property type="match status" value="2"/>
</dbReference>
<dbReference type="GO" id="GO:0007411">
    <property type="term" value="P:axon guidance"/>
    <property type="evidence" value="ECO:0007669"/>
    <property type="project" value="TreeGrafter"/>
</dbReference>
<dbReference type="SMART" id="SM00409">
    <property type="entry name" value="IG"/>
    <property type="match status" value="1"/>
</dbReference>
<keyword evidence="1" id="KW-0677">Repeat</keyword>
<keyword evidence="2" id="KW-1015">Disulfide bond</keyword>
<proteinExistence type="predicted"/>
<comment type="caution">
    <text evidence="4">The sequence shown here is derived from an EMBL/GenBank/DDBJ whole genome shotgun (WGS) entry which is preliminary data.</text>
</comment>
<evidence type="ECO:0000313" key="4">
    <source>
        <dbReference type="EMBL" id="RMC17645.1"/>
    </source>
</evidence>
<evidence type="ECO:0000313" key="5">
    <source>
        <dbReference type="Proteomes" id="UP000269221"/>
    </source>
</evidence>
<dbReference type="InterPro" id="IPR007110">
    <property type="entry name" value="Ig-like_dom"/>
</dbReference>
<dbReference type="FunFam" id="2.60.40.10:FF:000359">
    <property type="entry name" value="Sidekick cell adhesion molecule 2"/>
    <property type="match status" value="1"/>
</dbReference>
<dbReference type="GO" id="GO:0030424">
    <property type="term" value="C:axon"/>
    <property type="evidence" value="ECO:0007669"/>
    <property type="project" value="TreeGrafter"/>
</dbReference>
<dbReference type="PANTHER" id="PTHR44170:SF49">
    <property type="entry name" value="PROTEIN SIDEKICK-1 ISOFORM X1"/>
    <property type="match status" value="1"/>
</dbReference>
<protein>
    <recommendedName>
        <fullName evidence="3">Ig-like domain-containing protein</fullName>
    </recommendedName>
</protein>
<dbReference type="GO" id="GO:0098632">
    <property type="term" value="F:cell-cell adhesion mediator activity"/>
    <property type="evidence" value="ECO:0007669"/>
    <property type="project" value="TreeGrafter"/>
</dbReference>
<dbReference type="InterPro" id="IPR003598">
    <property type="entry name" value="Ig_sub2"/>
</dbReference>
<dbReference type="PROSITE" id="PS50835">
    <property type="entry name" value="IG_LIKE"/>
    <property type="match status" value="1"/>
</dbReference>
<dbReference type="GO" id="GO:0007420">
    <property type="term" value="P:brain development"/>
    <property type="evidence" value="ECO:0007669"/>
    <property type="project" value="TreeGrafter"/>
</dbReference>
<evidence type="ECO:0000256" key="1">
    <source>
        <dbReference type="ARBA" id="ARBA00022737"/>
    </source>
</evidence>
<sequence>MKLWQLEVQKSKAETLWSKFPDNFGIFNLEIYIKINLQQPFKDTSRDVGEFGDVAPFFKTEPGLPQIHLEGNRLVLTCLAEGSWPLEFKWLHNDSEITSYSSEYKYIIPALQRADAGFYQCIVRNRMGALLQRRSQVQVAYMGDFMDTDQRKTVTEGQAAVLNFPHILSHPRPQVTWFRDGHKIIPSSRIFHAFFVTKASAWYLEEVFLEQQEALYVLEKYEVENWRGGQKIKNERK</sequence>
<feature type="domain" description="Ig-like" evidence="3">
    <location>
        <begin position="56"/>
        <end position="138"/>
    </location>
</feature>
<dbReference type="Proteomes" id="UP000269221">
    <property type="component" value="Unassembled WGS sequence"/>
</dbReference>
<keyword evidence="5" id="KW-1185">Reference proteome</keyword>
<dbReference type="OrthoDB" id="8923679at2759"/>
<evidence type="ECO:0000256" key="2">
    <source>
        <dbReference type="ARBA" id="ARBA00023157"/>
    </source>
</evidence>
<dbReference type="GO" id="GO:0005886">
    <property type="term" value="C:plasma membrane"/>
    <property type="evidence" value="ECO:0007669"/>
    <property type="project" value="TreeGrafter"/>
</dbReference>
<dbReference type="AlphaFoldDB" id="A0A3M0KWW0"/>
<evidence type="ECO:0000259" key="3">
    <source>
        <dbReference type="PROSITE" id="PS50835"/>
    </source>
</evidence>
<dbReference type="STRING" id="333673.A0A3M0KWW0"/>
<reference evidence="4 5" key="1">
    <citation type="submission" date="2018-07" db="EMBL/GenBank/DDBJ databases">
        <title>A high quality draft genome assembly of the barn swallow (H. rustica rustica).</title>
        <authorList>
            <person name="Formenti G."/>
            <person name="Chiara M."/>
            <person name="Poveda L."/>
            <person name="Francoijs K.-J."/>
            <person name="Bonisoli-Alquati A."/>
            <person name="Canova L."/>
            <person name="Gianfranceschi L."/>
            <person name="Horner D.S."/>
            <person name="Saino N."/>
        </authorList>
    </citation>
    <scope>NUCLEOTIDE SEQUENCE [LARGE SCALE GENOMIC DNA]</scope>
    <source>
        <strain evidence="4">Chelidonia</strain>
        <tissue evidence="4">Blood</tissue>
    </source>
</reference>
<dbReference type="EMBL" id="QRBI01000098">
    <property type="protein sequence ID" value="RMC17645.1"/>
    <property type="molecule type" value="Genomic_DNA"/>
</dbReference>
<dbReference type="PANTHER" id="PTHR44170">
    <property type="entry name" value="PROTEIN SIDEKICK"/>
    <property type="match status" value="1"/>
</dbReference>
<accession>A0A3M0KWW0</accession>
<dbReference type="InterPro" id="IPR003599">
    <property type="entry name" value="Ig_sub"/>
</dbReference>
<organism evidence="4 5">
    <name type="scientific">Hirundo rustica rustica</name>
    <dbReference type="NCBI Taxonomy" id="333673"/>
    <lineage>
        <taxon>Eukaryota</taxon>
        <taxon>Metazoa</taxon>
        <taxon>Chordata</taxon>
        <taxon>Craniata</taxon>
        <taxon>Vertebrata</taxon>
        <taxon>Euteleostomi</taxon>
        <taxon>Archelosauria</taxon>
        <taxon>Archosauria</taxon>
        <taxon>Dinosauria</taxon>
        <taxon>Saurischia</taxon>
        <taxon>Theropoda</taxon>
        <taxon>Coelurosauria</taxon>
        <taxon>Aves</taxon>
        <taxon>Neognathae</taxon>
        <taxon>Neoaves</taxon>
        <taxon>Telluraves</taxon>
        <taxon>Australaves</taxon>
        <taxon>Passeriformes</taxon>
        <taxon>Sylvioidea</taxon>
        <taxon>Hirundinidae</taxon>
        <taxon>Hirundo</taxon>
    </lineage>
</organism>
<dbReference type="SMART" id="SM00408">
    <property type="entry name" value="IGc2"/>
    <property type="match status" value="1"/>
</dbReference>
<dbReference type="InterPro" id="IPR013783">
    <property type="entry name" value="Ig-like_fold"/>
</dbReference>
<dbReference type="InterPro" id="IPR036179">
    <property type="entry name" value="Ig-like_dom_sf"/>
</dbReference>
<dbReference type="Pfam" id="PF13927">
    <property type="entry name" value="Ig_3"/>
    <property type="match status" value="1"/>
</dbReference>
<name>A0A3M0KWW0_HIRRU</name>
<dbReference type="SUPFAM" id="SSF48726">
    <property type="entry name" value="Immunoglobulin"/>
    <property type="match status" value="2"/>
</dbReference>